<keyword evidence="1" id="KW-0472">Membrane</keyword>
<reference evidence="2" key="1">
    <citation type="journal article" date="2020" name="mSystems">
        <title>Genome- and Community-Level Interaction Insights into Carbon Utilization and Element Cycling Functions of Hydrothermarchaeota in Hydrothermal Sediment.</title>
        <authorList>
            <person name="Zhou Z."/>
            <person name="Liu Y."/>
            <person name="Xu W."/>
            <person name="Pan J."/>
            <person name="Luo Z.H."/>
            <person name="Li M."/>
        </authorList>
    </citation>
    <scope>NUCLEOTIDE SEQUENCE [LARGE SCALE GENOMIC DNA]</scope>
    <source>
        <strain evidence="2">SpSt-757</strain>
    </source>
</reference>
<keyword evidence="1" id="KW-0812">Transmembrane</keyword>
<comment type="caution">
    <text evidence="2">The sequence shown here is derived from an EMBL/GenBank/DDBJ whole genome shotgun (WGS) entry which is preliminary data.</text>
</comment>
<evidence type="ECO:0000256" key="1">
    <source>
        <dbReference type="SAM" id="Phobius"/>
    </source>
</evidence>
<accession>A0A7V3JAD9</accession>
<dbReference type="AlphaFoldDB" id="A0A7V3JAD9"/>
<keyword evidence="1" id="KW-1133">Transmembrane helix</keyword>
<sequence>MAEEIEEKQPRKTNIKKVALISIALFIFIVSGFFLTQNILRKELPLKPSQPTDERIKIEPPPPPTVENTEEALLRKATLVFPNITSSP</sequence>
<organism evidence="2">
    <name type="scientific">candidate division CPR3 bacterium</name>
    <dbReference type="NCBI Taxonomy" id="2268181"/>
    <lineage>
        <taxon>Bacteria</taxon>
        <taxon>Bacteria division CPR3</taxon>
    </lineage>
</organism>
<proteinExistence type="predicted"/>
<feature type="transmembrane region" description="Helical" evidence="1">
    <location>
        <begin position="18"/>
        <end position="40"/>
    </location>
</feature>
<protein>
    <submittedName>
        <fullName evidence="2">Uncharacterized protein</fullName>
    </submittedName>
</protein>
<gene>
    <name evidence="2" type="ORF">ENV41_03130</name>
</gene>
<evidence type="ECO:0000313" key="2">
    <source>
        <dbReference type="EMBL" id="HFZ09108.1"/>
    </source>
</evidence>
<dbReference type="EMBL" id="DTGG01000098">
    <property type="protein sequence ID" value="HFZ09108.1"/>
    <property type="molecule type" value="Genomic_DNA"/>
</dbReference>
<name>A0A7V3JAD9_UNCC3</name>